<name>A0A1M5QJ41_9BACT</name>
<protein>
    <submittedName>
        <fullName evidence="6">O-methyltransferase</fullName>
    </submittedName>
</protein>
<dbReference type="InterPro" id="IPR049480">
    <property type="entry name" value="BVU_1015-like_N"/>
</dbReference>
<dbReference type="Pfam" id="PF21212">
    <property type="entry name" value="Dimerisation2-like_dom"/>
    <property type="match status" value="1"/>
</dbReference>
<evidence type="ECO:0000259" key="5">
    <source>
        <dbReference type="Pfam" id="PF21212"/>
    </source>
</evidence>
<dbReference type="PANTHER" id="PTHR43712:SF2">
    <property type="entry name" value="O-METHYLTRANSFERASE CICE"/>
    <property type="match status" value="1"/>
</dbReference>
<dbReference type="Gene3D" id="1.20.58.1390">
    <property type="match status" value="1"/>
</dbReference>
<feature type="domain" description="O-methyltransferase C-terminal" evidence="4">
    <location>
        <begin position="179"/>
        <end position="318"/>
    </location>
</feature>
<organism evidence="6 7">
    <name type="scientific">Chryseolinea serpens</name>
    <dbReference type="NCBI Taxonomy" id="947013"/>
    <lineage>
        <taxon>Bacteria</taxon>
        <taxon>Pseudomonadati</taxon>
        <taxon>Bacteroidota</taxon>
        <taxon>Cytophagia</taxon>
        <taxon>Cytophagales</taxon>
        <taxon>Fulvivirgaceae</taxon>
        <taxon>Chryseolinea</taxon>
    </lineage>
</organism>
<dbReference type="STRING" id="947013.SAMN04488109_2836"/>
<dbReference type="Proteomes" id="UP000184212">
    <property type="component" value="Unassembled WGS sequence"/>
</dbReference>
<evidence type="ECO:0000259" key="4">
    <source>
        <dbReference type="Pfam" id="PF00891"/>
    </source>
</evidence>
<keyword evidence="2 6" id="KW-0808">Transferase</keyword>
<feature type="domain" description="BVU-1015-like N-terminal dimerisation-like" evidence="5">
    <location>
        <begin position="17"/>
        <end position="86"/>
    </location>
</feature>
<dbReference type="RefSeq" id="WP_073135242.1">
    <property type="nucleotide sequence ID" value="NZ_FQWQ01000002.1"/>
</dbReference>
<dbReference type="Gene3D" id="3.40.50.150">
    <property type="entry name" value="Vaccinia Virus protein VP39"/>
    <property type="match status" value="1"/>
</dbReference>
<keyword evidence="3" id="KW-0949">S-adenosyl-L-methionine</keyword>
<dbReference type="GO" id="GO:0008171">
    <property type="term" value="F:O-methyltransferase activity"/>
    <property type="evidence" value="ECO:0007669"/>
    <property type="project" value="InterPro"/>
</dbReference>
<dbReference type="InterPro" id="IPR036388">
    <property type="entry name" value="WH-like_DNA-bd_sf"/>
</dbReference>
<evidence type="ECO:0000256" key="3">
    <source>
        <dbReference type="ARBA" id="ARBA00022691"/>
    </source>
</evidence>
<evidence type="ECO:0000313" key="7">
    <source>
        <dbReference type="Proteomes" id="UP000184212"/>
    </source>
</evidence>
<dbReference type="PANTHER" id="PTHR43712">
    <property type="entry name" value="PUTATIVE (AFU_ORTHOLOGUE AFUA_4G14580)-RELATED"/>
    <property type="match status" value="1"/>
</dbReference>
<dbReference type="InterPro" id="IPR001077">
    <property type="entry name" value="COMT_C"/>
</dbReference>
<sequence length="357" mass="40637">MNFYEKEKLTALQAKEEAQWITFAPFVFQATRVLRDSGILTTVEAHREGITLEQLNGKIDLPAYGIRVLVEAGLGIGLLVLSEGKYKITKTTYFILHDELTKVNMDFTHDVCYNGMYFLEESIKNQKPEGLKVFGEWPTIYQALSTNLPEKAKKSWFSFDHFYSDYAFPEVLPHVYHYKPKTLLDIGGNTGKWSMQSFAHDPDVNITIMDLPGYVDGAKGKIESLGYGNRIKFHPGNVLDDSHKFPQGFDAVWMSQFLDCFSDDEIVSILTRCKKALNPGGRIFILETFWDRQRFEASAFSLQQTSLYFTVMANGNSQMYDSKVFIKCVERAGLKVVEEKDYIGVSHTLLVCQPAES</sequence>
<reference evidence="6 7" key="1">
    <citation type="submission" date="2016-11" db="EMBL/GenBank/DDBJ databases">
        <authorList>
            <person name="Jaros S."/>
            <person name="Januszkiewicz K."/>
            <person name="Wedrychowicz H."/>
        </authorList>
    </citation>
    <scope>NUCLEOTIDE SEQUENCE [LARGE SCALE GENOMIC DNA]</scope>
    <source>
        <strain evidence="6 7">DSM 24574</strain>
    </source>
</reference>
<dbReference type="AlphaFoldDB" id="A0A1M5QJ41"/>
<dbReference type="GO" id="GO:0032259">
    <property type="term" value="P:methylation"/>
    <property type="evidence" value="ECO:0007669"/>
    <property type="project" value="UniProtKB-KW"/>
</dbReference>
<dbReference type="InterPro" id="IPR029063">
    <property type="entry name" value="SAM-dependent_MTases_sf"/>
</dbReference>
<dbReference type="SUPFAM" id="SSF53335">
    <property type="entry name" value="S-adenosyl-L-methionine-dependent methyltransferases"/>
    <property type="match status" value="1"/>
</dbReference>
<dbReference type="EMBL" id="FQWQ01000002">
    <property type="protein sequence ID" value="SHH13866.1"/>
    <property type="molecule type" value="Genomic_DNA"/>
</dbReference>
<accession>A0A1M5QJ41</accession>
<evidence type="ECO:0000256" key="1">
    <source>
        <dbReference type="ARBA" id="ARBA00022603"/>
    </source>
</evidence>
<gene>
    <name evidence="6" type="ORF">SAMN04488109_2836</name>
</gene>
<keyword evidence="1 6" id="KW-0489">Methyltransferase</keyword>
<proteinExistence type="predicted"/>
<dbReference type="OrthoDB" id="9805418at2"/>
<keyword evidence="7" id="KW-1185">Reference proteome</keyword>
<evidence type="ECO:0000256" key="2">
    <source>
        <dbReference type="ARBA" id="ARBA00022679"/>
    </source>
</evidence>
<dbReference type="InterPro" id="IPR016461">
    <property type="entry name" value="COMT-like"/>
</dbReference>
<evidence type="ECO:0000313" key="6">
    <source>
        <dbReference type="EMBL" id="SHH13866.1"/>
    </source>
</evidence>
<dbReference type="PROSITE" id="PS51683">
    <property type="entry name" value="SAM_OMT_II"/>
    <property type="match status" value="1"/>
</dbReference>
<dbReference type="Gene3D" id="1.10.10.10">
    <property type="entry name" value="Winged helix-like DNA-binding domain superfamily/Winged helix DNA-binding domain"/>
    <property type="match status" value="1"/>
</dbReference>
<dbReference type="CDD" id="cd02440">
    <property type="entry name" value="AdoMet_MTases"/>
    <property type="match status" value="1"/>
</dbReference>
<dbReference type="Pfam" id="PF00891">
    <property type="entry name" value="Methyltransf_2"/>
    <property type="match status" value="1"/>
</dbReference>